<keyword evidence="8 14" id="KW-0915">Sodium</keyword>
<keyword evidence="11" id="KW-0325">Glycoprotein</keyword>
<evidence type="ECO:0000256" key="11">
    <source>
        <dbReference type="ARBA" id="ARBA00023180"/>
    </source>
</evidence>
<evidence type="ECO:0000256" key="5">
    <source>
        <dbReference type="ARBA" id="ARBA00022847"/>
    </source>
</evidence>
<dbReference type="PANTHER" id="PTHR11616:SF321">
    <property type="entry name" value="SODIUM-DEPENDENT NUTRIENT AMINO ACID TRANSPORTER 1-RELATED"/>
    <property type="match status" value="1"/>
</dbReference>
<evidence type="ECO:0000256" key="17">
    <source>
        <dbReference type="SAM" id="Phobius"/>
    </source>
</evidence>
<reference evidence="18" key="1">
    <citation type="submission" date="2017-01" db="EMBL/GenBank/DDBJ databases">
        <title>A deep insight into the sialotranscriptome of adult male and female Cluex tarsalis mosquitoes.</title>
        <authorList>
            <person name="Ribeiro J.M."/>
            <person name="Moreira F."/>
            <person name="Bernard K.A."/>
            <person name="Calvo E."/>
        </authorList>
    </citation>
    <scope>NUCLEOTIDE SEQUENCE</scope>
    <source>
        <strain evidence="18">Kern County</strain>
        <tissue evidence="18">Salivary glands</tissue>
    </source>
</reference>
<dbReference type="EMBL" id="GFDL01009245">
    <property type="protein sequence ID" value="JAV25800.1"/>
    <property type="molecule type" value="Transcribed_RNA"/>
</dbReference>
<name>A0A1Q3FE10_CULTA</name>
<comment type="function">
    <text evidence="13">Unusual broad substrate spectrum amino acid:sodium cotransporter that promotes absorption of the D isomers of essential amino acids. Neutral amino acids are the preferred substrates, especially methionine and phenylalanine.</text>
</comment>
<dbReference type="Pfam" id="PF00209">
    <property type="entry name" value="SNF"/>
    <property type="match status" value="1"/>
</dbReference>
<keyword evidence="12" id="KW-0739">Sodium transport</keyword>
<dbReference type="InterPro" id="IPR037272">
    <property type="entry name" value="SNS_sf"/>
</dbReference>
<keyword evidence="4 15" id="KW-0812">Transmembrane</keyword>
<dbReference type="PROSITE" id="PS50267">
    <property type="entry name" value="NA_NEUROTRAN_SYMP_3"/>
    <property type="match status" value="1"/>
</dbReference>
<accession>A0A1Q3FE10</accession>
<keyword evidence="10 17" id="KW-0472">Membrane</keyword>
<evidence type="ECO:0000256" key="10">
    <source>
        <dbReference type="ARBA" id="ARBA00023136"/>
    </source>
</evidence>
<evidence type="ECO:0000256" key="3">
    <source>
        <dbReference type="ARBA" id="ARBA00022448"/>
    </source>
</evidence>
<evidence type="ECO:0000256" key="14">
    <source>
        <dbReference type="PIRSR" id="PIRSR600175-1"/>
    </source>
</evidence>
<keyword evidence="9" id="KW-0406">Ion transport</keyword>
<evidence type="ECO:0000256" key="8">
    <source>
        <dbReference type="ARBA" id="ARBA00023053"/>
    </source>
</evidence>
<keyword evidence="5 15" id="KW-0769">Symport</keyword>
<keyword evidence="6" id="KW-0029">Amino-acid transport</keyword>
<evidence type="ECO:0000256" key="13">
    <source>
        <dbReference type="ARBA" id="ARBA00037785"/>
    </source>
</evidence>
<dbReference type="GO" id="GO:0005283">
    <property type="term" value="F:amino acid:sodium symporter activity"/>
    <property type="evidence" value="ECO:0007669"/>
    <property type="project" value="TreeGrafter"/>
</dbReference>
<evidence type="ECO:0000256" key="2">
    <source>
        <dbReference type="ARBA" id="ARBA00006459"/>
    </source>
</evidence>
<evidence type="ECO:0000256" key="1">
    <source>
        <dbReference type="ARBA" id="ARBA00004141"/>
    </source>
</evidence>
<keyword evidence="7 17" id="KW-1133">Transmembrane helix</keyword>
<organism evidence="18">
    <name type="scientific">Culex tarsalis</name>
    <name type="common">Encephalitis mosquito</name>
    <dbReference type="NCBI Taxonomy" id="7177"/>
    <lineage>
        <taxon>Eukaryota</taxon>
        <taxon>Metazoa</taxon>
        <taxon>Ecdysozoa</taxon>
        <taxon>Arthropoda</taxon>
        <taxon>Hexapoda</taxon>
        <taxon>Insecta</taxon>
        <taxon>Pterygota</taxon>
        <taxon>Neoptera</taxon>
        <taxon>Endopterygota</taxon>
        <taxon>Diptera</taxon>
        <taxon>Nematocera</taxon>
        <taxon>Culicoidea</taxon>
        <taxon>Culicidae</taxon>
        <taxon>Culicinae</taxon>
        <taxon>Culicini</taxon>
        <taxon>Culex</taxon>
        <taxon>Culex</taxon>
    </lineage>
</organism>
<dbReference type="AlphaFoldDB" id="A0A1Q3FE10"/>
<comment type="subcellular location">
    <subcellularLocation>
        <location evidence="1">Membrane</location>
        <topology evidence="1">Multi-pass membrane protein</topology>
    </subcellularLocation>
</comment>
<evidence type="ECO:0000256" key="15">
    <source>
        <dbReference type="RuleBase" id="RU003732"/>
    </source>
</evidence>
<dbReference type="PANTHER" id="PTHR11616">
    <property type="entry name" value="SODIUM/CHLORIDE DEPENDENT TRANSPORTER"/>
    <property type="match status" value="1"/>
</dbReference>
<evidence type="ECO:0000256" key="6">
    <source>
        <dbReference type="ARBA" id="ARBA00022970"/>
    </source>
</evidence>
<evidence type="ECO:0000256" key="16">
    <source>
        <dbReference type="SAM" id="MobiDB-lite"/>
    </source>
</evidence>
<dbReference type="SUPFAM" id="SSF161070">
    <property type="entry name" value="SNF-like"/>
    <property type="match status" value="1"/>
</dbReference>
<evidence type="ECO:0000256" key="7">
    <source>
        <dbReference type="ARBA" id="ARBA00022989"/>
    </source>
</evidence>
<feature type="compositionally biased region" description="Polar residues" evidence="16">
    <location>
        <begin position="46"/>
        <end position="61"/>
    </location>
</feature>
<comment type="similarity">
    <text evidence="2 15">Belongs to the sodium:neurotransmitter symporter (SNF) (TC 2.A.22) family.</text>
</comment>
<dbReference type="GO" id="GO:0046872">
    <property type="term" value="F:metal ion binding"/>
    <property type="evidence" value="ECO:0007669"/>
    <property type="project" value="UniProtKB-KW"/>
</dbReference>
<feature type="transmembrane region" description="Helical" evidence="17">
    <location>
        <begin position="114"/>
        <end position="134"/>
    </location>
</feature>
<evidence type="ECO:0000313" key="18">
    <source>
        <dbReference type="EMBL" id="JAV25800.1"/>
    </source>
</evidence>
<dbReference type="InterPro" id="IPR000175">
    <property type="entry name" value="Na/ntran_symport"/>
</dbReference>
<feature type="binding site" evidence="14">
    <location>
        <position position="100"/>
    </location>
    <ligand>
        <name>Na(+)</name>
        <dbReference type="ChEBI" id="CHEBI:29101"/>
        <label>1</label>
    </ligand>
</feature>
<keyword evidence="14" id="KW-0479">Metal-binding</keyword>
<evidence type="ECO:0000256" key="4">
    <source>
        <dbReference type="ARBA" id="ARBA00022692"/>
    </source>
</evidence>
<feature type="binding site" evidence="14">
    <location>
        <position position="96"/>
    </location>
    <ligand>
        <name>Na(+)</name>
        <dbReference type="ChEBI" id="CHEBI:29101"/>
        <label>1</label>
    </ligand>
</feature>
<dbReference type="GO" id="GO:0005886">
    <property type="term" value="C:plasma membrane"/>
    <property type="evidence" value="ECO:0007669"/>
    <property type="project" value="TreeGrafter"/>
</dbReference>
<dbReference type="GO" id="GO:0015179">
    <property type="term" value="F:L-amino acid transmembrane transporter activity"/>
    <property type="evidence" value="ECO:0007669"/>
    <property type="project" value="TreeGrafter"/>
</dbReference>
<feature type="region of interest" description="Disordered" evidence="16">
    <location>
        <begin position="32"/>
        <end position="79"/>
    </location>
</feature>
<protein>
    <recommendedName>
        <fullName evidence="15">Transporter</fullName>
    </recommendedName>
</protein>
<dbReference type="GO" id="GO:0089718">
    <property type="term" value="P:amino acid import across plasma membrane"/>
    <property type="evidence" value="ECO:0007669"/>
    <property type="project" value="TreeGrafter"/>
</dbReference>
<proteinExistence type="inferred from homology"/>
<sequence length="178" mass="19075">MQGHENNGFQGDSPSIPGQFRWSTVIENGVMVDGPKQRRNSRGADSVTTQAVTNNSSTTTLDLRGTESDEESGGGPNRDQWGKGIEFLMSCIAMSVGLGNVWRFPFIALENGGGAFVIPYIIVLLLVGKPVYYMEMIIGQFSSRGSVKVYDCVPALRDALSSKSLTTSTTALASRTGS</sequence>
<keyword evidence="3 15" id="KW-0813">Transport</keyword>
<dbReference type="PRINTS" id="PR00176">
    <property type="entry name" value="NANEUSMPORT"/>
</dbReference>
<dbReference type="PROSITE" id="PS00610">
    <property type="entry name" value="NA_NEUROTRAN_SYMP_1"/>
    <property type="match status" value="1"/>
</dbReference>
<evidence type="ECO:0000256" key="9">
    <source>
        <dbReference type="ARBA" id="ARBA00023065"/>
    </source>
</evidence>
<evidence type="ECO:0000256" key="12">
    <source>
        <dbReference type="ARBA" id="ARBA00023201"/>
    </source>
</evidence>